<evidence type="ECO:0000313" key="3">
    <source>
        <dbReference type="Proteomes" id="UP001601444"/>
    </source>
</evidence>
<evidence type="ECO:0000313" key="2">
    <source>
        <dbReference type="EMBL" id="MFF0546488.1"/>
    </source>
</evidence>
<protein>
    <submittedName>
        <fullName evidence="2">Uncharacterized protein</fullName>
    </submittedName>
</protein>
<accession>A0ABW6PVV1</accession>
<keyword evidence="3" id="KW-1185">Reference proteome</keyword>
<dbReference type="Proteomes" id="UP001601444">
    <property type="component" value="Unassembled WGS sequence"/>
</dbReference>
<reference evidence="2 3" key="1">
    <citation type="submission" date="2024-10" db="EMBL/GenBank/DDBJ databases">
        <title>The Natural Products Discovery Center: Release of the First 8490 Sequenced Strains for Exploring Actinobacteria Biosynthetic Diversity.</title>
        <authorList>
            <person name="Kalkreuter E."/>
            <person name="Kautsar S.A."/>
            <person name="Yang D."/>
            <person name="Bader C.D."/>
            <person name="Teijaro C.N."/>
            <person name="Fluegel L."/>
            <person name="Davis C.M."/>
            <person name="Simpson J.R."/>
            <person name="Lauterbach L."/>
            <person name="Steele A.D."/>
            <person name="Gui C."/>
            <person name="Meng S."/>
            <person name="Li G."/>
            <person name="Viehrig K."/>
            <person name="Ye F."/>
            <person name="Su P."/>
            <person name="Kiefer A.F."/>
            <person name="Nichols A."/>
            <person name="Cepeda A.J."/>
            <person name="Yan W."/>
            <person name="Fan B."/>
            <person name="Jiang Y."/>
            <person name="Adhikari A."/>
            <person name="Zheng C.-J."/>
            <person name="Schuster L."/>
            <person name="Cowan T.M."/>
            <person name="Smanski M.J."/>
            <person name="Chevrette M.G."/>
            <person name="De Carvalho L.P.S."/>
            <person name="Shen B."/>
        </authorList>
    </citation>
    <scope>NUCLEOTIDE SEQUENCE [LARGE SCALE GENOMIC DNA]</scope>
    <source>
        <strain evidence="2 3">NPDC004045</strain>
    </source>
</reference>
<dbReference type="RefSeq" id="WP_387702830.1">
    <property type="nucleotide sequence ID" value="NZ_JBIAMX010000021.1"/>
</dbReference>
<organism evidence="2 3">
    <name type="scientific">Nocardia thailandica</name>
    <dbReference type="NCBI Taxonomy" id="257275"/>
    <lineage>
        <taxon>Bacteria</taxon>
        <taxon>Bacillati</taxon>
        <taxon>Actinomycetota</taxon>
        <taxon>Actinomycetes</taxon>
        <taxon>Mycobacteriales</taxon>
        <taxon>Nocardiaceae</taxon>
        <taxon>Nocardia</taxon>
    </lineage>
</organism>
<proteinExistence type="predicted"/>
<sequence length="294" mass="32232">MQLLQRIHNVSYEHWRVLQNPPAWTRGSGDIQLQNWQAGLAAREAERDGLELHARAVGVPELMITEVREAGERGLRWGDTPETAQLSLLEPGGNYTRTAFLDQIARDVWRLEHMALVQAEYLHREHLGRVPDAEAAMRQLHSNMAAVWSRAAATAAVTDLTAGDRAQLWGRDAASWERTARLTAASYSDAELQTRLHEFAWKGVEADANQDIRNLAVWGLVDGPPEPMQMADAAEAALSAVSIADGRGRRYDHGIGAAVEATNTEVVAGWEPDAEPHARPPDPGPGAGRDAGVW</sequence>
<evidence type="ECO:0000256" key="1">
    <source>
        <dbReference type="SAM" id="MobiDB-lite"/>
    </source>
</evidence>
<feature type="compositionally biased region" description="Gly residues" evidence="1">
    <location>
        <begin position="285"/>
        <end position="294"/>
    </location>
</feature>
<gene>
    <name evidence="2" type="ORF">ACFYTF_26995</name>
</gene>
<comment type="caution">
    <text evidence="2">The sequence shown here is derived from an EMBL/GenBank/DDBJ whole genome shotgun (WGS) entry which is preliminary data.</text>
</comment>
<feature type="region of interest" description="Disordered" evidence="1">
    <location>
        <begin position="272"/>
        <end position="294"/>
    </location>
</feature>
<name>A0ABW6PVV1_9NOCA</name>
<dbReference type="EMBL" id="JBIAMX010000021">
    <property type="protein sequence ID" value="MFF0546488.1"/>
    <property type="molecule type" value="Genomic_DNA"/>
</dbReference>